<accession>A0ABR6GQG6</accession>
<evidence type="ECO:0000313" key="2">
    <source>
        <dbReference type="Proteomes" id="UP000574369"/>
    </source>
</evidence>
<sequence length="128" mass="14432">MMFQPYDDDVVGIDANPDLLHVRIEDGQLWLSDDARQDIEICAGQCPNTSNPRLMLEFLRSACLRLQLVDMESEEAEGAFMSFCVLKGLEHAIDTHWQGADAVGAFRPEQLLHVFTSSFHPQVSMTLH</sequence>
<dbReference type="Proteomes" id="UP000574369">
    <property type="component" value="Unassembled WGS sequence"/>
</dbReference>
<proteinExistence type="predicted"/>
<comment type="caution">
    <text evidence="1">The sequence shown here is derived from an EMBL/GenBank/DDBJ whole genome shotgun (WGS) entry which is preliminary data.</text>
</comment>
<protein>
    <submittedName>
        <fullName evidence="1">Uncharacterized protein</fullName>
    </submittedName>
</protein>
<keyword evidence="2" id="KW-1185">Reference proteome</keyword>
<evidence type="ECO:0000313" key="1">
    <source>
        <dbReference type="EMBL" id="MBB3194304.1"/>
    </source>
</evidence>
<gene>
    <name evidence="1" type="ORF">FHS28_001689</name>
</gene>
<dbReference type="EMBL" id="JACHXO010000002">
    <property type="protein sequence ID" value="MBB3194304.1"/>
    <property type="molecule type" value="Genomic_DNA"/>
</dbReference>
<name>A0ABR6GQG6_9BURK</name>
<organism evidence="1 2">
    <name type="scientific">Roseateles terrae</name>
    <dbReference type="NCBI Taxonomy" id="431060"/>
    <lineage>
        <taxon>Bacteria</taxon>
        <taxon>Pseudomonadati</taxon>
        <taxon>Pseudomonadota</taxon>
        <taxon>Betaproteobacteria</taxon>
        <taxon>Burkholderiales</taxon>
        <taxon>Sphaerotilaceae</taxon>
        <taxon>Roseateles</taxon>
    </lineage>
</organism>
<dbReference type="RefSeq" id="WP_088450307.1">
    <property type="nucleotide sequence ID" value="NZ_JACHXO010000002.1"/>
</dbReference>
<reference evidence="1 2" key="1">
    <citation type="submission" date="2020-08" db="EMBL/GenBank/DDBJ databases">
        <title>Genomic Encyclopedia of Type Strains, Phase III (KMG-III): the genomes of soil and plant-associated and newly described type strains.</title>
        <authorList>
            <person name="Whitman W."/>
        </authorList>
    </citation>
    <scope>NUCLEOTIDE SEQUENCE [LARGE SCALE GENOMIC DNA]</scope>
    <source>
        <strain evidence="1 2">CECT 7247</strain>
    </source>
</reference>